<comment type="caution">
    <text evidence="2">The sequence shown here is derived from an EMBL/GenBank/DDBJ whole genome shotgun (WGS) entry which is preliminary data.</text>
</comment>
<organism evidence="2 3">
    <name type="scientific">Actinomadura decatromicini</name>
    <dbReference type="NCBI Taxonomy" id="2604572"/>
    <lineage>
        <taxon>Bacteria</taxon>
        <taxon>Bacillati</taxon>
        <taxon>Actinomycetota</taxon>
        <taxon>Actinomycetes</taxon>
        <taxon>Streptosporangiales</taxon>
        <taxon>Thermomonosporaceae</taxon>
        <taxon>Actinomadura</taxon>
    </lineage>
</organism>
<dbReference type="InterPro" id="IPR009081">
    <property type="entry name" value="PP-bd_ACP"/>
</dbReference>
<dbReference type="AlphaFoldDB" id="A0A5D3FWX5"/>
<dbReference type="InterPro" id="IPR036736">
    <property type="entry name" value="ACP-like_sf"/>
</dbReference>
<gene>
    <name evidence="2" type="ORF">FXF68_01025</name>
</gene>
<evidence type="ECO:0000313" key="3">
    <source>
        <dbReference type="Proteomes" id="UP000323505"/>
    </source>
</evidence>
<dbReference type="SUPFAM" id="SSF47336">
    <property type="entry name" value="ACP-like"/>
    <property type="match status" value="1"/>
</dbReference>
<feature type="domain" description="Carrier" evidence="1">
    <location>
        <begin position="324"/>
        <end position="400"/>
    </location>
</feature>
<evidence type="ECO:0000313" key="2">
    <source>
        <dbReference type="EMBL" id="TYK52406.1"/>
    </source>
</evidence>
<dbReference type="EMBL" id="VSRQ01000001">
    <property type="protein sequence ID" value="TYK52406.1"/>
    <property type="molecule type" value="Genomic_DNA"/>
</dbReference>
<dbReference type="Proteomes" id="UP000323505">
    <property type="component" value="Unassembled WGS sequence"/>
</dbReference>
<reference evidence="2 3" key="1">
    <citation type="submission" date="2019-08" db="EMBL/GenBank/DDBJ databases">
        <title>Actinomadura sp. nov. CYP1-5 isolated from mountain soil.</title>
        <authorList>
            <person name="Songsumanus A."/>
            <person name="Kuncharoen N."/>
            <person name="Kudo T."/>
            <person name="Yuki M."/>
            <person name="Igarashi Y."/>
            <person name="Tanasupawat S."/>
        </authorList>
    </citation>
    <scope>NUCLEOTIDE SEQUENCE [LARGE SCALE GENOMIC DNA]</scope>
    <source>
        <strain evidence="2 3">CYP1-5</strain>
    </source>
</reference>
<proteinExistence type="predicted"/>
<keyword evidence="3" id="KW-1185">Reference proteome</keyword>
<name>A0A5D3FWX5_9ACTN</name>
<evidence type="ECO:0000259" key="1">
    <source>
        <dbReference type="PROSITE" id="PS50075"/>
    </source>
</evidence>
<dbReference type="Gene3D" id="1.10.1200.10">
    <property type="entry name" value="ACP-like"/>
    <property type="match status" value="1"/>
</dbReference>
<sequence>MPAYDPARRAPVTGHRWESALRGLRAEALDCVQTTVALLADHVHGVGAHLALGTDWRFPTPHDAAAASLRPPLSARLAQAARLGLSAVPSGSQAASGDVRERAKAGEPVFLVADAYVLPWVPYTGHRHMAHSFLLASRPGGHLVVDAYHNDTEWGPARPGAWALTDGELDAVLADGATVVTIEPTGKRPVPPAPAEVLAANAAQAQDAAAHIDGYIAAVERGLDDTEAVENLVLDIWLLGRERLLHALWLGEHPAAARAREHAAAWRRLAAHSYLAMRRARADGRFAGTVLAEMSRQLHADADLARSLAPEPPPTPAGDVPPVGAVTVAVLDAVRHTLRLDEQTIRAAGTLRALPGFDSFRLVDIISRVEDRLGVRLPGDLSGDKLSDIDGLCELFTAAATERAGRSGR</sequence>
<dbReference type="PROSITE" id="PS50075">
    <property type="entry name" value="CARRIER"/>
    <property type="match status" value="1"/>
</dbReference>
<accession>A0A5D3FWX5</accession>
<dbReference type="RefSeq" id="WP_148756931.1">
    <property type="nucleotide sequence ID" value="NZ_VSRQ01000001.1"/>
</dbReference>
<protein>
    <submittedName>
        <fullName evidence="2">Acyl carrier protein</fullName>
    </submittedName>
</protein>